<protein>
    <submittedName>
        <fullName evidence="1">Uncharacterized protein</fullName>
    </submittedName>
</protein>
<sequence>MKVLNIILALLILSSGTIQTQILDSCVKQCCCSSNQQQEDQTCCEKESRSCPCLHPVKTGQPAGVPVYLNKNHTSDSYKIWAGVLFAIPTSAAFIKPRPSKPSLYTQLLFDSISRPLLN</sequence>
<name>A0A382Q4Q0_9ZZZZ</name>
<evidence type="ECO:0000313" key="1">
    <source>
        <dbReference type="EMBL" id="SVC79980.1"/>
    </source>
</evidence>
<accession>A0A382Q4Q0</accession>
<reference evidence="1" key="1">
    <citation type="submission" date="2018-05" db="EMBL/GenBank/DDBJ databases">
        <authorList>
            <person name="Lanie J.A."/>
            <person name="Ng W.-L."/>
            <person name="Kazmierczak K.M."/>
            <person name="Andrzejewski T.M."/>
            <person name="Davidsen T.M."/>
            <person name="Wayne K.J."/>
            <person name="Tettelin H."/>
            <person name="Glass J.I."/>
            <person name="Rusch D."/>
            <person name="Podicherti R."/>
            <person name="Tsui H.-C.T."/>
            <person name="Winkler M.E."/>
        </authorList>
    </citation>
    <scope>NUCLEOTIDE SEQUENCE</scope>
</reference>
<proteinExistence type="predicted"/>
<organism evidence="1">
    <name type="scientific">marine metagenome</name>
    <dbReference type="NCBI Taxonomy" id="408172"/>
    <lineage>
        <taxon>unclassified sequences</taxon>
        <taxon>metagenomes</taxon>
        <taxon>ecological metagenomes</taxon>
    </lineage>
</organism>
<dbReference type="EMBL" id="UINC01111626">
    <property type="protein sequence ID" value="SVC79980.1"/>
    <property type="molecule type" value="Genomic_DNA"/>
</dbReference>
<dbReference type="AlphaFoldDB" id="A0A382Q4Q0"/>
<gene>
    <name evidence="1" type="ORF">METZ01_LOCUS332834</name>
</gene>